<dbReference type="AlphaFoldDB" id="A0A5E7Z4I0"/>
<dbReference type="Pfam" id="PF19135">
    <property type="entry name" value="DUF5818"/>
    <property type="match status" value="1"/>
</dbReference>
<dbReference type="InterPro" id="IPR043856">
    <property type="entry name" value="DUF5818"/>
</dbReference>
<accession>A0A5E7Z4I0</accession>
<reference evidence="1 2" key="1">
    <citation type="submission" date="2019-09" db="EMBL/GenBank/DDBJ databases">
        <authorList>
            <person name="Dittami M. S."/>
        </authorList>
    </citation>
    <scope>NUCLEOTIDE SEQUENCE [LARGE SCALE GENOMIC DNA]</scope>
    <source>
        <strain evidence="1">SPHINGO391</strain>
    </source>
</reference>
<sequence>MQRDSGGRYTLQLGRMPVDHVQKRVRIIGVAIAPDLISVDGVSSA</sequence>
<evidence type="ECO:0000313" key="1">
    <source>
        <dbReference type="EMBL" id="VVT14083.1"/>
    </source>
</evidence>
<proteinExistence type="predicted"/>
<name>A0A5E7Z4I0_9SPHN</name>
<dbReference type="EMBL" id="CABVLI010000039">
    <property type="protein sequence ID" value="VVT14083.1"/>
    <property type="molecule type" value="Genomic_DNA"/>
</dbReference>
<dbReference type="Proteomes" id="UP000326857">
    <property type="component" value="Unassembled WGS sequence"/>
</dbReference>
<organism evidence="1 2">
    <name type="scientific">Sphingomonas aurantiaca</name>
    <dbReference type="NCBI Taxonomy" id="185949"/>
    <lineage>
        <taxon>Bacteria</taxon>
        <taxon>Pseudomonadati</taxon>
        <taxon>Pseudomonadota</taxon>
        <taxon>Alphaproteobacteria</taxon>
        <taxon>Sphingomonadales</taxon>
        <taxon>Sphingomonadaceae</taxon>
        <taxon>Sphingomonas</taxon>
    </lineage>
</organism>
<protein>
    <submittedName>
        <fullName evidence="1">Uncharacterized protein</fullName>
    </submittedName>
</protein>
<evidence type="ECO:0000313" key="2">
    <source>
        <dbReference type="Proteomes" id="UP000326857"/>
    </source>
</evidence>
<gene>
    <name evidence="1" type="ORF">SPHINGO391_440192</name>
</gene>